<dbReference type="Proteomes" id="UP000324222">
    <property type="component" value="Unassembled WGS sequence"/>
</dbReference>
<feature type="transmembrane region" description="Helical" evidence="2">
    <location>
        <begin position="88"/>
        <end position="108"/>
    </location>
</feature>
<keyword evidence="4" id="KW-1185">Reference proteome</keyword>
<evidence type="ECO:0000313" key="4">
    <source>
        <dbReference type="Proteomes" id="UP000324222"/>
    </source>
</evidence>
<dbReference type="EMBL" id="VSRR010000675">
    <property type="protein sequence ID" value="MPC18397.1"/>
    <property type="molecule type" value="Genomic_DNA"/>
</dbReference>
<dbReference type="AlphaFoldDB" id="A0A5B7DAV8"/>
<feature type="region of interest" description="Disordered" evidence="1">
    <location>
        <begin position="21"/>
        <end position="64"/>
    </location>
</feature>
<organism evidence="3 4">
    <name type="scientific">Portunus trituberculatus</name>
    <name type="common">Swimming crab</name>
    <name type="synonym">Neptunus trituberculatus</name>
    <dbReference type="NCBI Taxonomy" id="210409"/>
    <lineage>
        <taxon>Eukaryota</taxon>
        <taxon>Metazoa</taxon>
        <taxon>Ecdysozoa</taxon>
        <taxon>Arthropoda</taxon>
        <taxon>Crustacea</taxon>
        <taxon>Multicrustacea</taxon>
        <taxon>Malacostraca</taxon>
        <taxon>Eumalacostraca</taxon>
        <taxon>Eucarida</taxon>
        <taxon>Decapoda</taxon>
        <taxon>Pleocyemata</taxon>
        <taxon>Brachyura</taxon>
        <taxon>Eubrachyura</taxon>
        <taxon>Portunoidea</taxon>
        <taxon>Portunidae</taxon>
        <taxon>Portuninae</taxon>
        <taxon>Portunus</taxon>
    </lineage>
</organism>
<gene>
    <name evidence="3" type="ORF">E2C01_011277</name>
</gene>
<comment type="caution">
    <text evidence="3">The sequence shown here is derived from an EMBL/GenBank/DDBJ whole genome shotgun (WGS) entry which is preliminary data.</text>
</comment>
<protein>
    <submittedName>
        <fullName evidence="3">Uncharacterized protein</fullName>
    </submittedName>
</protein>
<keyword evidence="2" id="KW-0812">Transmembrane</keyword>
<accession>A0A5B7DAV8</accession>
<keyword evidence="2" id="KW-1133">Transmembrane helix</keyword>
<evidence type="ECO:0000313" key="3">
    <source>
        <dbReference type="EMBL" id="MPC18397.1"/>
    </source>
</evidence>
<proteinExistence type="predicted"/>
<evidence type="ECO:0000256" key="1">
    <source>
        <dbReference type="SAM" id="MobiDB-lite"/>
    </source>
</evidence>
<reference evidence="3 4" key="1">
    <citation type="submission" date="2019-05" db="EMBL/GenBank/DDBJ databases">
        <title>Another draft genome of Portunus trituberculatus and its Hox gene families provides insights of decapod evolution.</title>
        <authorList>
            <person name="Jeong J.-H."/>
            <person name="Song I."/>
            <person name="Kim S."/>
            <person name="Choi T."/>
            <person name="Kim D."/>
            <person name="Ryu S."/>
            <person name="Kim W."/>
        </authorList>
    </citation>
    <scope>NUCLEOTIDE SEQUENCE [LARGE SCALE GENOMIC DNA]</scope>
    <source>
        <tissue evidence="3">Muscle</tissue>
    </source>
</reference>
<keyword evidence="2" id="KW-0472">Membrane</keyword>
<sequence>MVIYTLRNSLRGAQRRRPFAECGGEGVGRGGVSASSGSLKRANDSHWSETSSRRPATHGAAQGEGEVLEVTAGSGRGVHSAPRLALRWFRYTEVLLLILLCILSISAVRVI</sequence>
<name>A0A5B7DAV8_PORTR</name>
<evidence type="ECO:0000256" key="2">
    <source>
        <dbReference type="SAM" id="Phobius"/>
    </source>
</evidence>